<feature type="region of interest" description="Disordered" evidence="1">
    <location>
        <begin position="81"/>
        <end position="102"/>
    </location>
</feature>
<organism evidence="2 3">
    <name type="scientific">Portunus trituberculatus</name>
    <name type="common">Swimming crab</name>
    <name type="synonym">Neptunus trituberculatus</name>
    <dbReference type="NCBI Taxonomy" id="210409"/>
    <lineage>
        <taxon>Eukaryota</taxon>
        <taxon>Metazoa</taxon>
        <taxon>Ecdysozoa</taxon>
        <taxon>Arthropoda</taxon>
        <taxon>Crustacea</taxon>
        <taxon>Multicrustacea</taxon>
        <taxon>Malacostraca</taxon>
        <taxon>Eumalacostraca</taxon>
        <taxon>Eucarida</taxon>
        <taxon>Decapoda</taxon>
        <taxon>Pleocyemata</taxon>
        <taxon>Brachyura</taxon>
        <taxon>Eubrachyura</taxon>
        <taxon>Portunoidea</taxon>
        <taxon>Portunidae</taxon>
        <taxon>Portuninae</taxon>
        <taxon>Portunus</taxon>
    </lineage>
</organism>
<evidence type="ECO:0000256" key="1">
    <source>
        <dbReference type="SAM" id="MobiDB-lite"/>
    </source>
</evidence>
<gene>
    <name evidence="2" type="ORF">E2C01_056498</name>
</gene>
<dbReference type="EMBL" id="VSRR010019643">
    <property type="protein sequence ID" value="MPC62413.1"/>
    <property type="molecule type" value="Genomic_DNA"/>
</dbReference>
<reference evidence="2 3" key="1">
    <citation type="submission" date="2019-05" db="EMBL/GenBank/DDBJ databases">
        <title>Another draft genome of Portunus trituberculatus and its Hox gene families provides insights of decapod evolution.</title>
        <authorList>
            <person name="Jeong J.-H."/>
            <person name="Song I."/>
            <person name="Kim S."/>
            <person name="Choi T."/>
            <person name="Kim D."/>
            <person name="Ryu S."/>
            <person name="Kim W."/>
        </authorList>
    </citation>
    <scope>NUCLEOTIDE SEQUENCE [LARGE SCALE GENOMIC DNA]</scope>
    <source>
        <tissue evidence="2">Muscle</tissue>
    </source>
</reference>
<keyword evidence="3" id="KW-1185">Reference proteome</keyword>
<evidence type="ECO:0000313" key="2">
    <source>
        <dbReference type="EMBL" id="MPC62413.1"/>
    </source>
</evidence>
<feature type="region of interest" description="Disordered" evidence="1">
    <location>
        <begin position="27"/>
        <end position="60"/>
    </location>
</feature>
<feature type="compositionally biased region" description="Basic residues" evidence="1">
    <location>
        <begin position="32"/>
        <end position="59"/>
    </location>
</feature>
<evidence type="ECO:0000313" key="3">
    <source>
        <dbReference type="Proteomes" id="UP000324222"/>
    </source>
</evidence>
<sequence length="102" mass="11857">MKSTREKVFCRTDGWLSSTATEVAPWPPSHSCRYKRRQQPAAFRPRKPHKRHAKFRHGIQRSSSFCNGHVSVSRVQFSFSRKPDQSLRGSVPSFQKRSDRIS</sequence>
<dbReference type="AlphaFoldDB" id="A0A5B7GXM4"/>
<dbReference type="Proteomes" id="UP000324222">
    <property type="component" value="Unassembled WGS sequence"/>
</dbReference>
<comment type="caution">
    <text evidence="2">The sequence shown here is derived from an EMBL/GenBank/DDBJ whole genome shotgun (WGS) entry which is preliminary data.</text>
</comment>
<proteinExistence type="predicted"/>
<accession>A0A5B7GXM4</accession>
<protein>
    <submittedName>
        <fullName evidence="2">Uncharacterized protein</fullName>
    </submittedName>
</protein>
<name>A0A5B7GXM4_PORTR</name>